<evidence type="ECO:0000256" key="8">
    <source>
        <dbReference type="ARBA" id="ARBA00023277"/>
    </source>
</evidence>
<evidence type="ECO:0000256" key="13">
    <source>
        <dbReference type="SAM" id="SignalP"/>
    </source>
</evidence>
<dbReference type="Pfam" id="PF00734">
    <property type="entry name" value="CBM_1"/>
    <property type="match status" value="1"/>
</dbReference>
<keyword evidence="9 11" id="KW-0326">Glycosidase</keyword>
<comment type="catalytic activity">
    <reaction evidence="1">
        <text>Hydrolysis of (1-&gt;4)-beta-D-glucosidic linkages in cellulose and cellotetraose, releasing cellobiose from the non-reducing ends of the chains.</text>
        <dbReference type="EC" id="3.2.1.91"/>
    </reaction>
</comment>
<evidence type="ECO:0000313" key="15">
    <source>
        <dbReference type="EMBL" id="KAJ2902253.1"/>
    </source>
</evidence>
<protein>
    <recommendedName>
        <fullName evidence="11">Glucanase</fullName>
        <ecNumber evidence="11">3.2.1.-</ecNumber>
    </recommendedName>
</protein>
<dbReference type="GO" id="GO:0016162">
    <property type="term" value="F:cellulose 1,4-beta-cellobiosidase activity"/>
    <property type="evidence" value="ECO:0007669"/>
    <property type="project" value="UniProtKB-EC"/>
</dbReference>
<dbReference type="InterPro" id="IPR037019">
    <property type="entry name" value="Glyco_hydro_7_sf"/>
</dbReference>
<feature type="chain" id="PRO_5041998371" description="Glucanase" evidence="13">
    <location>
        <begin position="18"/>
        <end position="511"/>
    </location>
</feature>
<evidence type="ECO:0000256" key="4">
    <source>
        <dbReference type="ARBA" id="ARBA00022801"/>
    </source>
</evidence>
<keyword evidence="3 13" id="KW-0732">Signal</keyword>
<keyword evidence="16" id="KW-1185">Reference proteome</keyword>
<keyword evidence="7" id="KW-0325">Glycoprotein</keyword>
<dbReference type="SUPFAM" id="SSF57180">
    <property type="entry name" value="Cellulose-binding domain"/>
    <property type="match status" value="1"/>
</dbReference>
<evidence type="ECO:0000256" key="6">
    <source>
        <dbReference type="ARBA" id="ARBA00023157"/>
    </source>
</evidence>
<dbReference type="GO" id="GO:0030248">
    <property type="term" value="F:cellulose binding"/>
    <property type="evidence" value="ECO:0007669"/>
    <property type="project" value="InterPro"/>
</dbReference>
<dbReference type="AlphaFoldDB" id="A0AAD5WTP0"/>
<gene>
    <name evidence="15" type="ORF">MKZ38_000794</name>
</gene>
<dbReference type="PRINTS" id="PR00734">
    <property type="entry name" value="GLHYDRLASE7"/>
</dbReference>
<evidence type="ECO:0000256" key="12">
    <source>
        <dbReference type="SAM" id="MobiDB-lite"/>
    </source>
</evidence>
<evidence type="ECO:0000313" key="16">
    <source>
        <dbReference type="Proteomes" id="UP001201980"/>
    </source>
</evidence>
<evidence type="ECO:0000256" key="2">
    <source>
        <dbReference type="ARBA" id="ARBA00006044"/>
    </source>
</evidence>
<dbReference type="PANTHER" id="PTHR33753:SF2">
    <property type="entry name" value="GLYCOSIDE HYDROLASE FAMILY 7 PROTEIN"/>
    <property type="match status" value="1"/>
</dbReference>
<proteinExistence type="inferred from homology"/>
<evidence type="ECO:0000256" key="3">
    <source>
        <dbReference type="ARBA" id="ARBA00022729"/>
    </source>
</evidence>
<organism evidence="15 16">
    <name type="scientific">Zalerion maritima</name>
    <dbReference type="NCBI Taxonomy" id="339359"/>
    <lineage>
        <taxon>Eukaryota</taxon>
        <taxon>Fungi</taxon>
        <taxon>Dikarya</taxon>
        <taxon>Ascomycota</taxon>
        <taxon>Pezizomycotina</taxon>
        <taxon>Sordariomycetes</taxon>
        <taxon>Lulworthiomycetidae</taxon>
        <taxon>Lulworthiales</taxon>
        <taxon>Lulworthiaceae</taxon>
        <taxon>Zalerion</taxon>
    </lineage>
</organism>
<dbReference type="GO" id="GO:0030245">
    <property type="term" value="P:cellulose catabolic process"/>
    <property type="evidence" value="ECO:0007669"/>
    <property type="project" value="UniProtKB-KW"/>
</dbReference>
<evidence type="ECO:0000256" key="1">
    <source>
        <dbReference type="ARBA" id="ARBA00001641"/>
    </source>
</evidence>
<keyword evidence="4 11" id="KW-0378">Hydrolase</keyword>
<feature type="region of interest" description="Disordered" evidence="12">
    <location>
        <begin position="450"/>
        <end position="470"/>
    </location>
</feature>
<evidence type="ECO:0000256" key="5">
    <source>
        <dbReference type="ARBA" id="ARBA00023001"/>
    </source>
</evidence>
<reference evidence="15" key="1">
    <citation type="submission" date="2022-07" db="EMBL/GenBank/DDBJ databases">
        <title>Draft genome sequence of Zalerion maritima ATCC 34329, a (micro)plastics degrading marine fungus.</title>
        <authorList>
            <person name="Paco A."/>
            <person name="Goncalves M.F.M."/>
            <person name="Rocha-Santos T.A.P."/>
            <person name="Alves A."/>
        </authorList>
    </citation>
    <scope>NUCLEOTIDE SEQUENCE</scope>
    <source>
        <strain evidence="15">ATCC 34329</strain>
    </source>
</reference>
<sequence length="511" mass="54107">MFKKLAAISALVAAARAQQACSQTTETHPSMTWQRCSDGGSCTSVSGSVVLDANWRWTHILDGTDNCYDGNSWVSDICTDGASCAEECCVDGADYSTTYGISASGDTLDLTFVTEHEYGTNIGSRLYLMSDEDNYEMFDLLGNEFTFDVDVSNLPCGLNGALYFVSMEEDGGMASYDGNNAGAKYGTGYCDSQCPRDVKFIGGEANVEGWEESSNDANAGVGNLGACCSELDIWEANSIATAYTPHPCEDVGYHVCEGDSCGGTYSETRYAGDCDPDGCDFNSYRQGDTTYYGAGMTVDTTQTMTVVTQFYEESGVLSEIKRFYVQNGEVIPNSESTIEGVSGNSITEEYCTAQKVAFGDEDVFSEKGGLAQMGAAMDSMVLVMSLWDDHYANMLWLDSTYPVDASGPGAERGSCSTDSGVPADVEANSPDANVVFSNIKFGPIGSTFDESGTGTGGSTTTTTSTSATATATSGTDCSAKWGQCGGNNWSGATCCSSSSCTYVNDWYSQCL</sequence>
<comment type="similarity">
    <text evidence="2 11">Belongs to the glycosyl hydrolase 7 (cellulase C) family.</text>
</comment>
<comment type="caution">
    <text evidence="15">The sequence shown here is derived from an EMBL/GenBank/DDBJ whole genome shotgun (WGS) entry which is preliminary data.</text>
</comment>
<dbReference type="GO" id="GO:0005576">
    <property type="term" value="C:extracellular region"/>
    <property type="evidence" value="ECO:0007669"/>
    <property type="project" value="InterPro"/>
</dbReference>
<evidence type="ECO:0000256" key="11">
    <source>
        <dbReference type="RuleBase" id="RU361164"/>
    </source>
</evidence>
<dbReference type="CDD" id="cd07999">
    <property type="entry name" value="GH7_CBH_EG"/>
    <property type="match status" value="1"/>
</dbReference>
<feature type="domain" description="CBM1" evidence="14">
    <location>
        <begin position="476"/>
        <end position="511"/>
    </location>
</feature>
<keyword evidence="8" id="KW-0119">Carbohydrate metabolism</keyword>
<dbReference type="InterPro" id="IPR013320">
    <property type="entry name" value="ConA-like_dom_sf"/>
</dbReference>
<evidence type="ECO:0000256" key="10">
    <source>
        <dbReference type="ARBA" id="ARBA00023326"/>
    </source>
</evidence>
<evidence type="ECO:0000256" key="7">
    <source>
        <dbReference type="ARBA" id="ARBA00023180"/>
    </source>
</evidence>
<feature type="signal peptide" evidence="13">
    <location>
        <begin position="1"/>
        <end position="17"/>
    </location>
</feature>
<evidence type="ECO:0000256" key="9">
    <source>
        <dbReference type="ARBA" id="ARBA00023295"/>
    </source>
</evidence>
<evidence type="ECO:0000259" key="14">
    <source>
        <dbReference type="PROSITE" id="PS51164"/>
    </source>
</evidence>
<dbReference type="Proteomes" id="UP001201980">
    <property type="component" value="Unassembled WGS sequence"/>
</dbReference>
<dbReference type="Pfam" id="PF00840">
    <property type="entry name" value="Glyco_hydro_7"/>
    <property type="match status" value="1"/>
</dbReference>
<dbReference type="InterPro" id="IPR001722">
    <property type="entry name" value="Glyco_hydro_7"/>
</dbReference>
<dbReference type="EMBL" id="JAKWBI020000118">
    <property type="protein sequence ID" value="KAJ2902253.1"/>
    <property type="molecule type" value="Genomic_DNA"/>
</dbReference>
<dbReference type="SUPFAM" id="SSF49899">
    <property type="entry name" value="Concanavalin A-like lectins/glucanases"/>
    <property type="match status" value="1"/>
</dbReference>
<dbReference type="InterPro" id="IPR000254">
    <property type="entry name" value="CBD"/>
</dbReference>
<dbReference type="InterPro" id="IPR035971">
    <property type="entry name" value="CBD_sf"/>
</dbReference>
<dbReference type="EC" id="3.2.1.-" evidence="11"/>
<keyword evidence="6" id="KW-1015">Disulfide bond</keyword>
<dbReference type="PROSITE" id="PS51164">
    <property type="entry name" value="CBM1_2"/>
    <property type="match status" value="1"/>
</dbReference>
<dbReference type="PANTHER" id="PTHR33753">
    <property type="entry name" value="1,4-BETA-D-GLUCAN CELLOBIOHYDROLASE B"/>
    <property type="match status" value="1"/>
</dbReference>
<dbReference type="FunFam" id="2.70.100.10:FF:000001">
    <property type="entry name" value="Glucanase"/>
    <property type="match status" value="1"/>
</dbReference>
<feature type="compositionally biased region" description="Low complexity" evidence="12">
    <location>
        <begin position="458"/>
        <end position="470"/>
    </location>
</feature>
<keyword evidence="10 11" id="KW-0624">Polysaccharide degradation</keyword>
<dbReference type="Gene3D" id="2.70.100.10">
    <property type="entry name" value="Glycoside hydrolase, family 7, domain"/>
    <property type="match status" value="1"/>
</dbReference>
<dbReference type="PROSITE" id="PS00562">
    <property type="entry name" value="CBM1_1"/>
    <property type="match status" value="1"/>
</dbReference>
<name>A0AAD5WTP0_9PEZI</name>
<accession>A0AAD5WTP0</accession>
<dbReference type="SMART" id="SM00236">
    <property type="entry name" value="fCBD"/>
    <property type="match status" value="1"/>
</dbReference>
<keyword evidence="5 11" id="KW-0136">Cellulose degradation</keyword>